<evidence type="ECO:0000256" key="1">
    <source>
        <dbReference type="SAM" id="SignalP"/>
    </source>
</evidence>
<protein>
    <submittedName>
        <fullName evidence="2">Uncharacterized protein</fullName>
    </submittedName>
</protein>
<proteinExistence type="predicted"/>
<reference evidence="2 3" key="1">
    <citation type="journal article" date="2024" name="BMC Genomics">
        <title>De novo assembly and annotation of Popillia japonica's genome with initial clues to its potential as an invasive pest.</title>
        <authorList>
            <person name="Cucini C."/>
            <person name="Boschi S."/>
            <person name="Funari R."/>
            <person name="Cardaioli E."/>
            <person name="Iannotti N."/>
            <person name="Marturano G."/>
            <person name="Paoli F."/>
            <person name="Bruttini M."/>
            <person name="Carapelli A."/>
            <person name="Frati F."/>
            <person name="Nardi F."/>
        </authorList>
    </citation>
    <scope>NUCLEOTIDE SEQUENCE [LARGE SCALE GENOMIC DNA]</scope>
    <source>
        <strain evidence="2">DMR45628</strain>
    </source>
</reference>
<feature type="chain" id="PRO_5043575988" evidence="1">
    <location>
        <begin position="17"/>
        <end position="89"/>
    </location>
</feature>
<name>A0AAW1LA43_POPJA</name>
<sequence length="89" mass="9941">MFKLILCSIVMLVVHAAPRTAPKAKPSLIYDEIPPPIETYNVIDPIVPIETIHSTAPVHSVYTITPIHTVEPLIPITYTKYHPVHPIIL</sequence>
<keyword evidence="1" id="KW-0732">Signal</keyword>
<dbReference type="AlphaFoldDB" id="A0AAW1LA43"/>
<comment type="caution">
    <text evidence="2">The sequence shown here is derived from an EMBL/GenBank/DDBJ whole genome shotgun (WGS) entry which is preliminary data.</text>
</comment>
<evidence type="ECO:0000313" key="3">
    <source>
        <dbReference type="Proteomes" id="UP001458880"/>
    </source>
</evidence>
<evidence type="ECO:0000313" key="2">
    <source>
        <dbReference type="EMBL" id="KAK9731060.1"/>
    </source>
</evidence>
<organism evidence="2 3">
    <name type="scientific">Popillia japonica</name>
    <name type="common">Japanese beetle</name>
    <dbReference type="NCBI Taxonomy" id="7064"/>
    <lineage>
        <taxon>Eukaryota</taxon>
        <taxon>Metazoa</taxon>
        <taxon>Ecdysozoa</taxon>
        <taxon>Arthropoda</taxon>
        <taxon>Hexapoda</taxon>
        <taxon>Insecta</taxon>
        <taxon>Pterygota</taxon>
        <taxon>Neoptera</taxon>
        <taxon>Endopterygota</taxon>
        <taxon>Coleoptera</taxon>
        <taxon>Polyphaga</taxon>
        <taxon>Scarabaeiformia</taxon>
        <taxon>Scarabaeidae</taxon>
        <taxon>Rutelinae</taxon>
        <taxon>Popillia</taxon>
    </lineage>
</organism>
<accession>A0AAW1LA43</accession>
<dbReference type="Proteomes" id="UP001458880">
    <property type="component" value="Unassembled WGS sequence"/>
</dbReference>
<keyword evidence="3" id="KW-1185">Reference proteome</keyword>
<gene>
    <name evidence="2" type="ORF">QE152_g13957</name>
</gene>
<dbReference type="EMBL" id="JASPKY010000138">
    <property type="protein sequence ID" value="KAK9731060.1"/>
    <property type="molecule type" value="Genomic_DNA"/>
</dbReference>
<feature type="signal peptide" evidence="1">
    <location>
        <begin position="1"/>
        <end position="16"/>
    </location>
</feature>